<dbReference type="EMBL" id="BGZK01001275">
    <property type="protein sequence ID" value="GBP76090.1"/>
    <property type="molecule type" value="Genomic_DNA"/>
</dbReference>
<name>A0A4C1YLW6_EUMVA</name>
<comment type="caution">
    <text evidence="2">The sequence shown here is derived from an EMBL/GenBank/DDBJ whole genome shotgun (WGS) entry which is preliminary data.</text>
</comment>
<gene>
    <name evidence="2" type="ORF">EVAR_46958_1</name>
</gene>
<evidence type="ECO:0000313" key="3">
    <source>
        <dbReference type="Proteomes" id="UP000299102"/>
    </source>
</evidence>
<protein>
    <submittedName>
        <fullName evidence="2">Uncharacterized protein</fullName>
    </submittedName>
</protein>
<keyword evidence="3" id="KW-1185">Reference proteome</keyword>
<organism evidence="2 3">
    <name type="scientific">Eumeta variegata</name>
    <name type="common">Bagworm moth</name>
    <name type="synonym">Eumeta japonica</name>
    <dbReference type="NCBI Taxonomy" id="151549"/>
    <lineage>
        <taxon>Eukaryota</taxon>
        <taxon>Metazoa</taxon>
        <taxon>Ecdysozoa</taxon>
        <taxon>Arthropoda</taxon>
        <taxon>Hexapoda</taxon>
        <taxon>Insecta</taxon>
        <taxon>Pterygota</taxon>
        <taxon>Neoptera</taxon>
        <taxon>Endopterygota</taxon>
        <taxon>Lepidoptera</taxon>
        <taxon>Glossata</taxon>
        <taxon>Ditrysia</taxon>
        <taxon>Tineoidea</taxon>
        <taxon>Psychidae</taxon>
        <taxon>Oiketicinae</taxon>
        <taxon>Eumeta</taxon>
    </lineage>
</organism>
<evidence type="ECO:0000256" key="1">
    <source>
        <dbReference type="SAM" id="MobiDB-lite"/>
    </source>
</evidence>
<accession>A0A4C1YLW6</accession>
<sequence length="107" mass="12042">MTGRPISTVLGVSRDVERVIRTVTGYSGIRHRDILNDSSKNDKVYVVKGKIPLNMVTVKHSRIIVFPVVTLRVREVGPRRPAGKRQLDYMSSPTPLKPNHFAEHGIQ</sequence>
<evidence type="ECO:0000313" key="2">
    <source>
        <dbReference type="EMBL" id="GBP76090.1"/>
    </source>
</evidence>
<dbReference type="Proteomes" id="UP000299102">
    <property type="component" value="Unassembled WGS sequence"/>
</dbReference>
<reference evidence="2 3" key="1">
    <citation type="journal article" date="2019" name="Commun. Biol.">
        <title>The bagworm genome reveals a unique fibroin gene that provides high tensile strength.</title>
        <authorList>
            <person name="Kono N."/>
            <person name="Nakamura H."/>
            <person name="Ohtoshi R."/>
            <person name="Tomita M."/>
            <person name="Numata K."/>
            <person name="Arakawa K."/>
        </authorList>
    </citation>
    <scope>NUCLEOTIDE SEQUENCE [LARGE SCALE GENOMIC DNA]</scope>
</reference>
<feature type="region of interest" description="Disordered" evidence="1">
    <location>
        <begin position="80"/>
        <end position="107"/>
    </location>
</feature>
<dbReference type="AlphaFoldDB" id="A0A4C1YLW6"/>
<proteinExistence type="predicted"/>